<evidence type="ECO:0000313" key="1">
    <source>
        <dbReference type="EMBL" id="CYU26749.1"/>
    </source>
</evidence>
<gene>
    <name evidence="1" type="ORF">ERS132462_01710</name>
</gene>
<dbReference type="EMBL" id="FIFN01000019">
    <property type="protein sequence ID" value="CYU26749.1"/>
    <property type="molecule type" value="Genomic_DNA"/>
</dbReference>
<dbReference type="RefSeq" id="WP_044670336.1">
    <property type="nucleotide sequence ID" value="NZ_CEDC01000003.1"/>
</dbReference>
<evidence type="ECO:0000313" key="2">
    <source>
        <dbReference type="Proteomes" id="UP000072003"/>
    </source>
</evidence>
<accession>A0A0Z8DT17</accession>
<proteinExistence type="predicted"/>
<dbReference type="Proteomes" id="UP000072003">
    <property type="component" value="Unassembled WGS sequence"/>
</dbReference>
<name>A0A0Z8DT17_STRSU</name>
<dbReference type="AlphaFoldDB" id="A0A0Z8DT17"/>
<sequence length="102" mass="11538">MTVTLFNKTFVSATDALIATIENFDIKDAIEFEDEGDFIGLSSALKAYSKGHVSNAFIYTWLAKIMLGKEVDELTEDIIYCTAWELADYSNFDSVHHFLEIN</sequence>
<protein>
    <submittedName>
        <fullName evidence="1">Uncharacterized protein</fullName>
    </submittedName>
</protein>
<organism evidence="1 2">
    <name type="scientific">Streptococcus suis</name>
    <dbReference type="NCBI Taxonomy" id="1307"/>
    <lineage>
        <taxon>Bacteria</taxon>
        <taxon>Bacillati</taxon>
        <taxon>Bacillota</taxon>
        <taxon>Bacilli</taxon>
        <taxon>Lactobacillales</taxon>
        <taxon>Streptococcaceae</taxon>
        <taxon>Streptococcus</taxon>
    </lineage>
</organism>
<reference evidence="1 2" key="1">
    <citation type="submission" date="2016-02" db="EMBL/GenBank/DDBJ databases">
        <authorList>
            <consortium name="Pathogen Informatics"/>
        </authorList>
    </citation>
    <scope>NUCLEOTIDE SEQUENCE [LARGE SCALE GENOMIC DNA]</scope>
    <source>
        <strain evidence="1 2">LSS100</strain>
    </source>
</reference>